<dbReference type="HOGENOM" id="CLU_3333681_0_0_9"/>
<organism evidence="2 3">
    <name type="scientific">Streptococcus parasanguinis FW213</name>
    <dbReference type="NCBI Taxonomy" id="1114965"/>
    <lineage>
        <taxon>Bacteria</taxon>
        <taxon>Bacillati</taxon>
        <taxon>Bacillota</taxon>
        <taxon>Bacilli</taxon>
        <taxon>Lactobacillales</taxon>
        <taxon>Streptococcaceae</taxon>
        <taxon>Streptococcus</taxon>
    </lineage>
</organism>
<dbReference type="Proteomes" id="UP000002865">
    <property type="component" value="Chromosome"/>
</dbReference>
<accession>I1ZNU2</accession>
<dbReference type="AlphaFoldDB" id="I1ZNU2"/>
<evidence type="ECO:0000256" key="1">
    <source>
        <dbReference type="SAM" id="MobiDB-lite"/>
    </source>
</evidence>
<dbReference type="KEGG" id="scf:Spaf_1767"/>
<dbReference type="STRING" id="1114965.Spaf_1767"/>
<gene>
    <name evidence="2" type="ORF">Spaf_1767</name>
</gene>
<dbReference type="PaxDb" id="1114965-Spaf_1767"/>
<evidence type="ECO:0000313" key="3">
    <source>
        <dbReference type="Proteomes" id="UP000002865"/>
    </source>
</evidence>
<feature type="compositionally biased region" description="Basic and acidic residues" evidence="1">
    <location>
        <begin position="20"/>
        <end position="29"/>
    </location>
</feature>
<reference evidence="2 3" key="1">
    <citation type="journal article" date="2012" name="PLoS ONE">
        <title>Complete Genome and Transcriptomes of Streptococcus parasanguinis FW213: Phylogenic Relations and Potential Virulence Mechanisms.</title>
        <authorList>
            <person name="Geng J."/>
            <person name="Chiu C.H."/>
            <person name="Tang P."/>
            <person name="Chen Y."/>
            <person name="Shieh H.R."/>
            <person name="Hu S."/>
            <person name="Chen Y.Y."/>
        </authorList>
    </citation>
    <scope>NUCLEOTIDE SEQUENCE [LARGE SCALE GENOMIC DNA]</scope>
    <source>
        <strain evidence="2 3">FW213</strain>
    </source>
</reference>
<sequence>MLDSYLKSKLYTKSVKKTTSHLDEGENHGKSIRNFPFE</sequence>
<evidence type="ECO:0000313" key="2">
    <source>
        <dbReference type="EMBL" id="AFJ26716.1"/>
    </source>
</evidence>
<proteinExistence type="predicted"/>
<feature type="region of interest" description="Disordered" evidence="1">
    <location>
        <begin position="15"/>
        <end position="38"/>
    </location>
</feature>
<dbReference type="EMBL" id="CP003122">
    <property type="protein sequence ID" value="AFJ26716.1"/>
    <property type="molecule type" value="Genomic_DNA"/>
</dbReference>
<name>I1ZNU2_STRPA</name>
<protein>
    <submittedName>
        <fullName evidence="2">Uncharacterized protein</fullName>
    </submittedName>
</protein>